<reference evidence="1 2" key="1">
    <citation type="journal article" date="2019" name="Sci. Rep.">
        <title>Orb-weaving spider Araneus ventricosus genome elucidates the spidroin gene catalogue.</title>
        <authorList>
            <person name="Kono N."/>
            <person name="Nakamura H."/>
            <person name="Ohtoshi R."/>
            <person name="Moran D.A.P."/>
            <person name="Shinohara A."/>
            <person name="Yoshida Y."/>
            <person name="Fujiwara M."/>
            <person name="Mori M."/>
            <person name="Tomita M."/>
            <person name="Arakawa K."/>
        </authorList>
    </citation>
    <scope>NUCLEOTIDE SEQUENCE [LARGE SCALE GENOMIC DNA]</scope>
</reference>
<keyword evidence="2" id="KW-1185">Reference proteome</keyword>
<gene>
    <name evidence="1" type="ORF">AVEN_240869_1</name>
</gene>
<organism evidence="1 2">
    <name type="scientific">Araneus ventricosus</name>
    <name type="common">Orbweaver spider</name>
    <name type="synonym">Epeira ventricosa</name>
    <dbReference type="NCBI Taxonomy" id="182803"/>
    <lineage>
        <taxon>Eukaryota</taxon>
        <taxon>Metazoa</taxon>
        <taxon>Ecdysozoa</taxon>
        <taxon>Arthropoda</taxon>
        <taxon>Chelicerata</taxon>
        <taxon>Arachnida</taxon>
        <taxon>Araneae</taxon>
        <taxon>Araneomorphae</taxon>
        <taxon>Entelegynae</taxon>
        <taxon>Araneoidea</taxon>
        <taxon>Araneidae</taxon>
        <taxon>Araneus</taxon>
    </lineage>
</organism>
<accession>A0A4Y2MQ07</accession>
<evidence type="ECO:0000313" key="1">
    <source>
        <dbReference type="EMBL" id="GBN28642.1"/>
    </source>
</evidence>
<protein>
    <submittedName>
        <fullName evidence="1">Uncharacterized protein</fullName>
    </submittedName>
</protein>
<name>A0A4Y2MQ07_ARAVE</name>
<sequence length="85" mass="9814">MQKESLSNTREATVASWQNLGFEWVVQGFNSRFHEDPWYITAWGTLNSVLSKTVEVSKRKHCRLKCRPPHPSLQAELEITMSVPI</sequence>
<evidence type="ECO:0000313" key="2">
    <source>
        <dbReference type="Proteomes" id="UP000499080"/>
    </source>
</evidence>
<dbReference type="Proteomes" id="UP000499080">
    <property type="component" value="Unassembled WGS sequence"/>
</dbReference>
<dbReference type="AlphaFoldDB" id="A0A4Y2MQ07"/>
<comment type="caution">
    <text evidence="1">The sequence shown here is derived from an EMBL/GenBank/DDBJ whole genome shotgun (WGS) entry which is preliminary data.</text>
</comment>
<dbReference type="EMBL" id="BGPR01007669">
    <property type="protein sequence ID" value="GBN28642.1"/>
    <property type="molecule type" value="Genomic_DNA"/>
</dbReference>
<proteinExistence type="predicted"/>